<feature type="signal peptide" evidence="1">
    <location>
        <begin position="1"/>
        <end position="18"/>
    </location>
</feature>
<organism evidence="3 4">
    <name type="scientific">Hydrotalea sandarakina</name>
    <dbReference type="NCBI Taxonomy" id="1004304"/>
    <lineage>
        <taxon>Bacteria</taxon>
        <taxon>Pseudomonadati</taxon>
        <taxon>Bacteroidota</taxon>
        <taxon>Chitinophagia</taxon>
        <taxon>Chitinophagales</taxon>
        <taxon>Chitinophagaceae</taxon>
        <taxon>Hydrotalea</taxon>
    </lineage>
</organism>
<sequence>MRKLLIVIFCLCTTASFAQLKLGLQAGYNSSGFIDKGSDVQYFDLSRIATFQAGIVAEQSLNKHFSVSSGLIYFQKGGQKDKTIFAVTGASTVSKLNYIQIPLNIEYKIPFHKNWKAIIGTGLYGAAGLSGTEKGSDEEISGNITPLDNKVKFSNNPYYTAGITYVKPLDFGYNVLVGIAYNNFELKATLSNGFANIYPTGSTRFANSVFGFTLAYLAPWK</sequence>
<reference evidence="3 4" key="1">
    <citation type="submission" date="2018-06" db="EMBL/GenBank/DDBJ databases">
        <title>Genomic Encyclopedia of Archaeal and Bacterial Type Strains, Phase II (KMG-II): from individual species to whole genera.</title>
        <authorList>
            <person name="Goeker M."/>
        </authorList>
    </citation>
    <scope>NUCLEOTIDE SEQUENCE [LARGE SCALE GENOMIC DNA]</scope>
    <source>
        <strain evidence="3 4">DSM 23241</strain>
    </source>
</reference>
<keyword evidence="4" id="KW-1185">Reference proteome</keyword>
<evidence type="ECO:0000313" key="4">
    <source>
        <dbReference type="Proteomes" id="UP000249720"/>
    </source>
</evidence>
<gene>
    <name evidence="3" type="ORF">LX80_02157</name>
</gene>
<evidence type="ECO:0000313" key="3">
    <source>
        <dbReference type="EMBL" id="PZX61427.1"/>
    </source>
</evidence>
<accession>A0A2W7S271</accession>
<dbReference type="InterPro" id="IPR025665">
    <property type="entry name" value="Beta-barrel_OMP_2"/>
</dbReference>
<dbReference type="Proteomes" id="UP000249720">
    <property type="component" value="Unassembled WGS sequence"/>
</dbReference>
<dbReference type="EMBL" id="QKZV01000007">
    <property type="protein sequence ID" value="PZX61427.1"/>
    <property type="molecule type" value="Genomic_DNA"/>
</dbReference>
<feature type="chain" id="PRO_5016089991" evidence="1">
    <location>
        <begin position="19"/>
        <end position="221"/>
    </location>
</feature>
<comment type="caution">
    <text evidence="3">The sequence shown here is derived from an EMBL/GenBank/DDBJ whole genome shotgun (WGS) entry which is preliminary data.</text>
</comment>
<dbReference type="AlphaFoldDB" id="A0A2W7S271"/>
<dbReference type="Pfam" id="PF13568">
    <property type="entry name" value="OMP_b-brl_2"/>
    <property type="match status" value="1"/>
</dbReference>
<name>A0A2W7S271_9BACT</name>
<dbReference type="RefSeq" id="WP_111296325.1">
    <property type="nucleotide sequence ID" value="NZ_QKZV01000007.1"/>
</dbReference>
<evidence type="ECO:0000259" key="2">
    <source>
        <dbReference type="Pfam" id="PF13568"/>
    </source>
</evidence>
<keyword evidence="1" id="KW-0732">Signal</keyword>
<evidence type="ECO:0000256" key="1">
    <source>
        <dbReference type="SAM" id="SignalP"/>
    </source>
</evidence>
<dbReference type="OrthoDB" id="1011748at2"/>
<feature type="domain" description="Outer membrane protein beta-barrel" evidence="2">
    <location>
        <begin position="17"/>
        <end position="197"/>
    </location>
</feature>
<protein>
    <submittedName>
        <fullName evidence="3">Outer membrane protein with beta-barrel domain</fullName>
    </submittedName>
</protein>
<proteinExistence type="predicted"/>